<dbReference type="EMBL" id="JAOTPO010000014">
    <property type="protein sequence ID" value="MDE5415262.1"/>
    <property type="molecule type" value="Genomic_DNA"/>
</dbReference>
<accession>A0ABT5VIX7</accession>
<sequence length="307" mass="35860">MANKKSLQRKEGYFMTLPACLLGKTVSLNNNSHYLIKYQEPTDKDNHVILFEEDRPKIYARISHTGEFLQSFFLNKTHDPHAARCLEQCKQIEAARTNSPLTQADIKDALNDEEHAKFHNKNLEKLLSDEHLQDIKNCWPSRLLSSQSMNHKTSNSLIHSTLITALSTANPKKSIDFLLLHRYDRFLIHLMKHFEKSPTLVTDILSYYYKHHAYDEASTFLTRLAKKVSLEDVSFLNFVLDESRKLNKIYNQSSVFKQVFLTIYQRGKRKYGKDVTSWLSSITNEKRNHLKQDILQLIKDKKNKETS</sequence>
<evidence type="ECO:0000313" key="2">
    <source>
        <dbReference type="Proteomes" id="UP001148125"/>
    </source>
</evidence>
<reference evidence="1" key="1">
    <citation type="submission" date="2024-05" db="EMBL/GenBank/DDBJ databases">
        <title>Alkalihalobacillus sp. strain MEB203 novel alkaliphilic bacterium from Lonar Lake, India.</title>
        <authorList>
            <person name="Joshi A."/>
            <person name="Thite S."/>
            <person name="Mengade P."/>
        </authorList>
    </citation>
    <scope>NUCLEOTIDE SEQUENCE</scope>
    <source>
        <strain evidence="1">MEB 203</strain>
    </source>
</reference>
<keyword evidence="2" id="KW-1185">Reference proteome</keyword>
<evidence type="ECO:0000313" key="1">
    <source>
        <dbReference type="EMBL" id="MDE5415262.1"/>
    </source>
</evidence>
<proteinExistence type="predicted"/>
<comment type="caution">
    <text evidence="1">The sequence shown here is derived from an EMBL/GenBank/DDBJ whole genome shotgun (WGS) entry which is preliminary data.</text>
</comment>
<gene>
    <name evidence="1" type="ORF">N7Z68_18035</name>
</gene>
<organism evidence="1 2">
    <name type="scientific">Alkalihalobacterium chitinilyticum</name>
    <dbReference type="NCBI Taxonomy" id="2980103"/>
    <lineage>
        <taxon>Bacteria</taxon>
        <taxon>Bacillati</taxon>
        <taxon>Bacillota</taxon>
        <taxon>Bacilli</taxon>
        <taxon>Bacillales</taxon>
        <taxon>Bacillaceae</taxon>
        <taxon>Alkalihalobacterium</taxon>
    </lineage>
</organism>
<dbReference type="Proteomes" id="UP001148125">
    <property type="component" value="Unassembled WGS sequence"/>
</dbReference>
<protein>
    <submittedName>
        <fullName evidence="1">Uncharacterized protein</fullName>
    </submittedName>
</protein>
<name>A0ABT5VIX7_9BACI</name>